<name>A0A2T1GA28_9CYAN</name>
<evidence type="ECO:0000313" key="3">
    <source>
        <dbReference type="Proteomes" id="UP000238937"/>
    </source>
</evidence>
<feature type="transmembrane region" description="Helical" evidence="1">
    <location>
        <begin position="88"/>
        <end position="116"/>
    </location>
</feature>
<keyword evidence="1" id="KW-0812">Transmembrane</keyword>
<dbReference type="EMBL" id="PVWO01000284">
    <property type="protein sequence ID" value="PSB54084.1"/>
    <property type="molecule type" value="Genomic_DNA"/>
</dbReference>
<evidence type="ECO:0000313" key="2">
    <source>
        <dbReference type="EMBL" id="PSB54084.1"/>
    </source>
</evidence>
<sequence>MIHKHNRWGILKIDDKYLDRSEGAVVMTRSNVEEFGRKRLAHWDVVLPKRKAWIQTLILLPFGLPVANFLGASWQFSANAIVEEHQYLIGVLSMAVNLVLPSLFFAFVFHWGWFVWQHKPATWYPRAAALWAGVYATVTIAVSFGLVGLFTHSLGVCGNPAWGSIGQTLLCNLDGYGFESKSWFGAWFIIAAYCYQVRGAIVSRLQRLGKRQHRSSSNEFMANSLVQPLVPGHIDTIPDRGEE</sequence>
<keyword evidence="1" id="KW-0472">Membrane</keyword>
<protein>
    <submittedName>
        <fullName evidence="2">Uncharacterized protein</fullName>
    </submittedName>
</protein>
<evidence type="ECO:0000256" key="1">
    <source>
        <dbReference type="SAM" id="Phobius"/>
    </source>
</evidence>
<dbReference type="AlphaFoldDB" id="A0A2T1GA28"/>
<feature type="transmembrane region" description="Helical" evidence="1">
    <location>
        <begin position="183"/>
        <end position="201"/>
    </location>
</feature>
<dbReference type="Proteomes" id="UP000238937">
    <property type="component" value="Unassembled WGS sequence"/>
</dbReference>
<feature type="transmembrane region" description="Helical" evidence="1">
    <location>
        <begin position="128"/>
        <end position="150"/>
    </location>
</feature>
<keyword evidence="1" id="KW-1133">Transmembrane helix</keyword>
<keyword evidence="3" id="KW-1185">Reference proteome</keyword>
<proteinExistence type="predicted"/>
<gene>
    <name evidence="2" type="ORF">C7B77_19070</name>
</gene>
<comment type="caution">
    <text evidence="2">The sequence shown here is derived from an EMBL/GenBank/DDBJ whole genome shotgun (WGS) entry which is preliminary data.</text>
</comment>
<accession>A0A2T1GA28</accession>
<feature type="transmembrane region" description="Helical" evidence="1">
    <location>
        <begin position="57"/>
        <end position="76"/>
    </location>
</feature>
<reference evidence="2 3" key="1">
    <citation type="submission" date="2018-03" db="EMBL/GenBank/DDBJ databases">
        <title>The ancient ancestry and fast evolution of plastids.</title>
        <authorList>
            <person name="Moore K.R."/>
            <person name="Magnabosco C."/>
            <person name="Momper L."/>
            <person name="Gold D.A."/>
            <person name="Bosak T."/>
            <person name="Fournier G.P."/>
        </authorList>
    </citation>
    <scope>NUCLEOTIDE SEQUENCE [LARGE SCALE GENOMIC DNA]</scope>
    <source>
        <strain evidence="2 3">CCALA 037</strain>
    </source>
</reference>
<organism evidence="2 3">
    <name type="scientific">Chamaesiphon polymorphus CCALA 037</name>
    <dbReference type="NCBI Taxonomy" id="2107692"/>
    <lineage>
        <taxon>Bacteria</taxon>
        <taxon>Bacillati</taxon>
        <taxon>Cyanobacteriota</taxon>
        <taxon>Cyanophyceae</taxon>
        <taxon>Gomontiellales</taxon>
        <taxon>Chamaesiphonaceae</taxon>
        <taxon>Chamaesiphon</taxon>
    </lineage>
</organism>